<feature type="region of interest" description="Disordered" evidence="1">
    <location>
        <begin position="1819"/>
        <end position="1843"/>
    </location>
</feature>
<evidence type="ECO:0000313" key="5">
    <source>
        <dbReference type="Proteomes" id="UP000035682"/>
    </source>
</evidence>
<feature type="region of interest" description="Disordered" evidence="1">
    <location>
        <begin position="1717"/>
        <end position="1802"/>
    </location>
</feature>
<feature type="region of interest" description="Disordered" evidence="1">
    <location>
        <begin position="144"/>
        <end position="170"/>
    </location>
</feature>
<keyword evidence="2" id="KW-0812">Transmembrane</keyword>
<dbReference type="PANTHER" id="PTHR21517:SF3">
    <property type="entry name" value="APICAL JUNCTION COMPONENT 1 HOMOLOG"/>
    <property type="match status" value="1"/>
</dbReference>
<feature type="compositionally biased region" description="Polar residues" evidence="1">
    <location>
        <begin position="820"/>
        <end position="832"/>
    </location>
</feature>
<feature type="compositionally biased region" description="Low complexity" evidence="1">
    <location>
        <begin position="751"/>
        <end position="761"/>
    </location>
</feature>
<keyword evidence="2" id="KW-0472">Membrane</keyword>
<feature type="compositionally biased region" description="Low complexity" evidence="1">
    <location>
        <begin position="155"/>
        <end position="168"/>
    </location>
</feature>
<sequence length="2195" mass="254552">MNDEDCLESGQISPQNMTTRNMIRRNVQKFYTSVRYKLEGTTFGNGIKIFYTAIMTILFSWAILVISPKRKAKAITKVPDKEVLSRSDTSSFNNLKLSSSTNKEHSCYFFNDNKNISEKKSDLNSNILSKNLILTNEKESMNKEEEKKYIDDDNINSISPSSSSSSSSEKILKPNLLSQYLTTDEIINNTKNDEEESTTVSTNLGMYERVKSGVGLALFKRNNNTNDNISTPLSKNSFDDSSGTYYFYQDHTTSIQDYLPNNSYITSSLYLDSITEEDSDDLRSLSSASSLLSPQKVINNYSSVIAKLSSVEDIHEEDSQDKEEKIENITPTLEEDKNIIVVSHIILSEDPLLTTIKDTKIYSPSKIETLSSSSSESSETTCGQITITSPTKEDIEEGEILRLSPTIDILGEIAEPAGVIIDIISNKESHSPIDDLLSEATESVADSVATILNNSNNNNNNNNISGNSEEILDIFIDEELPLDPFTDKIIQGKTKSSKNIKKDIDKKTPEVVEKETLDKTNMEAHQDRDTSEMIVSDLFTRGYPIEETSFSEIDRLSPESASIILDRSRDSLLDQSICSNPRDETHIMAAYASKHFEEDSDHDDKNTKSDGNEIKQTVTKTFITNISSTNKNENKRNSDILDEDLPPPPEQLKTVTSYIPQPLRPTILPPAPPSQIPKQFKEIDSDKEEQSSLTSIKGNDNSGRNSAQRLPQFLYGYGTVGPYHSTGNSPTTTILVTTPWISTTAAKKDINSPPTISTISSTEEDNQESRVQSSETISRTDLQKSIDTEYKKNTKPEESSYPSSFRNYTDIEEKLDKKYSPTNPESSKSTASTIRNIPVKVASHTESTSDILSTNISTDFSNIKAMETPSFENPGVTSTTTNIPLTKPYISDYYSTSKGEGPSTAPYEFYRDELLSEGRRSRSTVREVPILREHRSSSSLLGPASNYIPATTMTTEYRTTSTTPWTTVDGGNPHQEEYFRREVTTRTLITRSSETLSQLPYYSRDGSADKFQQPLPLPSTTFLPESTTKDDFGEEYKLRIEKITQEEERRIRENQDRRRREEEERRFREEEERKLWEREEYRRLQQIKEEKERIEKELASEAARREKDERMRIEKDRIQREEMERKRRSEWEESERARREAEEKELAKKREMLEIKLQRERIEIERIERIKREQLIKQREMEMEKLRKEREEAQLQKELEEARLKREAIERETRLIEERERREAENRERERIQDEIRKRQIAEEEARERIRLAELEREVQEKERLRKLKEQEEQERLAAIKREEEMLLMRHRDAQERERLRQLEEAEERQKILQIEKAAAERRAQREKDKMIEEELRNKARLADEIKEEERRQAEKHQRDRLEEERRLQELKERERQNQQYREQERRQVEERESKRRMIDSRSRERLDELYKKKEELDFFEQEKRRLLREREEADKRKSALTSKETLERLTRKPYFSRENLSNIPTSTTGEITTKIHREVIDKYTRTLVTEDLTVPYGEDSSKDRLYFSKKGDEEFYRNDSSRMSKYKSNIDKAKKNFMIGGGKGDDNKNDPINEKFKKSAEELSNKRKIEYRGPLLQKFHDDSFSSKTDIDFPGTAYPKMGPSPYEEEIERLLEKAKKQYSHYRTKSSQPNLYSKSTYWDNSFVETNVDTGKDALGASRRTMEETNLDEVHRSRQAYQYTTESTTRYSRSNNIQDDGNPHTRSKSADYLLDRIKREETAPPENELQKAVYPIDSSTTHLSEHELRFRKSTEKLSTPDWYENRQQNRPTTSIDQYNGDNRPQSGQSYKVTQSYENPSTGFSETVTKTYNHTVTTSSYPNYDTDYQQSSSTKKTTPIGGIHIPPGMFDKYKDEIAEMRRSRSSLQMAGRADQIKAEPTGYTVSSTTSNSNARVIEVVDTFTRSKSPQSTGNISQPTIKSHTSTTTVEEAMEKIYEKTVPSGKIGFSDERAFDIQNFPRFFHSGPSIFCNNIDVWRQILENPQSVEELVEGEKIYVRCSNCPKVKEIHDGKNHYVSCKHCYNYYCSRDCRRINYDNHRDRCSYARINTLCKEIIMKVRKDPEAQWYMSKIAREGYKDDGRGSVNFRINTISKARQYLNAGWEVFNGINIKTLLFFYPIHILELQKKEQSLITLCKKYNPQEKFILSVSIIADVETCPETPPNERMDYTPIIKNGKSNNSNISNGYNGNENIVHPTNV</sequence>
<dbReference type="PANTHER" id="PTHR21517">
    <property type="entry name" value="APICAL JUNCTION COMPONENT 1 HOMOLOG"/>
    <property type="match status" value="1"/>
</dbReference>
<dbReference type="GeneID" id="36382710"/>
<dbReference type="RefSeq" id="XP_024509536.1">
    <property type="nucleotide sequence ID" value="XM_024643916.1"/>
</dbReference>
<dbReference type="GO" id="GO:0005886">
    <property type="term" value="C:plasma membrane"/>
    <property type="evidence" value="ECO:0007669"/>
    <property type="project" value="TreeGrafter"/>
</dbReference>
<feature type="region of interest" description="Disordered" evidence="1">
    <location>
        <begin position="625"/>
        <end position="707"/>
    </location>
</feature>
<dbReference type="Proteomes" id="UP000035682">
    <property type="component" value="Unplaced"/>
</dbReference>
<feature type="domain" description="Apical junction molecule ajm1 alpha/beta" evidence="3">
    <location>
        <begin position="2041"/>
        <end position="2156"/>
    </location>
</feature>
<feature type="compositionally biased region" description="Polar residues" evidence="1">
    <location>
        <begin position="1762"/>
        <end position="1802"/>
    </location>
</feature>
<keyword evidence="5" id="KW-1185">Reference proteome</keyword>
<feature type="compositionally biased region" description="Basic and acidic residues" evidence="1">
    <location>
        <begin position="781"/>
        <end position="798"/>
    </location>
</feature>
<evidence type="ECO:0000256" key="2">
    <source>
        <dbReference type="SAM" id="Phobius"/>
    </source>
</evidence>
<feature type="compositionally biased region" description="Low complexity" evidence="1">
    <location>
        <begin position="2176"/>
        <end position="2189"/>
    </location>
</feature>
<proteinExistence type="predicted"/>
<dbReference type="Pfam" id="PF26649">
    <property type="entry name" value="Ajm-1"/>
    <property type="match status" value="1"/>
</dbReference>
<feature type="compositionally biased region" description="Basic and acidic residues" evidence="1">
    <location>
        <begin position="679"/>
        <end position="690"/>
    </location>
</feature>
<evidence type="ECO:0000259" key="3">
    <source>
        <dbReference type="Pfam" id="PF26649"/>
    </source>
</evidence>
<dbReference type="WormBase" id="SRAE_2000497000">
    <property type="protein sequence ID" value="SRP04271"/>
    <property type="gene ID" value="WBGene00265217"/>
</dbReference>
<feature type="region of interest" description="Disordered" evidence="1">
    <location>
        <begin position="746"/>
        <end position="806"/>
    </location>
</feature>
<dbReference type="WBParaSite" id="SRAE_2000497000.1">
    <property type="protein sequence ID" value="SRAE_2000497000.1"/>
    <property type="gene ID" value="WBGene00265217"/>
</dbReference>
<gene>
    <name evidence="4 6 7" type="ORF">SRAE_2000497000</name>
</gene>
<evidence type="ECO:0000256" key="1">
    <source>
        <dbReference type="SAM" id="MobiDB-lite"/>
    </source>
</evidence>
<dbReference type="OMA" id="HESHIID"/>
<dbReference type="EMBL" id="LN609529">
    <property type="protein sequence ID" value="CEF70337.1"/>
    <property type="molecule type" value="Genomic_DNA"/>
</dbReference>
<evidence type="ECO:0000313" key="4">
    <source>
        <dbReference type="EMBL" id="CEF70337.1"/>
    </source>
</evidence>
<dbReference type="eggNOG" id="ENOG502QUPQ">
    <property type="taxonomic scope" value="Eukaryota"/>
</dbReference>
<protein>
    <submittedName>
        <fullName evidence="6">MYND-type domain-containing protein</fullName>
    </submittedName>
</protein>
<feature type="region of interest" description="Disordered" evidence="1">
    <location>
        <begin position="1122"/>
        <end position="1143"/>
    </location>
</feature>
<evidence type="ECO:0000313" key="6">
    <source>
        <dbReference type="WBParaSite" id="SRAE_2000497000.1"/>
    </source>
</evidence>
<feature type="compositionally biased region" description="Polar residues" evidence="1">
    <location>
        <begin position="769"/>
        <end position="780"/>
    </location>
</feature>
<feature type="region of interest" description="Disordered" evidence="1">
    <location>
        <begin position="2176"/>
        <end position="2195"/>
    </location>
</feature>
<reference evidence="6" key="2">
    <citation type="submission" date="2020-12" db="UniProtKB">
        <authorList>
            <consortium name="WormBaseParasite"/>
        </authorList>
    </citation>
    <scope>IDENTIFICATION</scope>
</reference>
<organism evidence="4">
    <name type="scientific">Strongyloides ratti</name>
    <name type="common">Parasitic roundworm</name>
    <dbReference type="NCBI Taxonomy" id="34506"/>
    <lineage>
        <taxon>Eukaryota</taxon>
        <taxon>Metazoa</taxon>
        <taxon>Ecdysozoa</taxon>
        <taxon>Nematoda</taxon>
        <taxon>Chromadorea</taxon>
        <taxon>Rhabditida</taxon>
        <taxon>Tylenchina</taxon>
        <taxon>Panagrolaimomorpha</taxon>
        <taxon>Strongyloidoidea</taxon>
        <taxon>Strongyloididae</taxon>
        <taxon>Strongyloides</taxon>
    </lineage>
</organism>
<dbReference type="STRING" id="34506.A0A090LKJ3"/>
<feature type="compositionally biased region" description="Polar residues" evidence="1">
    <location>
        <begin position="1819"/>
        <end position="1833"/>
    </location>
</feature>
<feature type="region of interest" description="Disordered" evidence="1">
    <location>
        <begin position="1682"/>
        <end position="1705"/>
    </location>
</feature>
<accession>A0A090LKJ3</accession>
<feature type="transmembrane region" description="Helical" evidence="2">
    <location>
        <begin position="49"/>
        <end position="67"/>
    </location>
</feature>
<feature type="compositionally biased region" description="Polar residues" evidence="1">
    <location>
        <begin position="691"/>
        <end position="707"/>
    </location>
</feature>
<name>A0A090LKJ3_STRRB</name>
<keyword evidence="2" id="KW-1133">Transmembrane helix</keyword>
<feature type="region of interest" description="Disordered" evidence="1">
    <location>
        <begin position="1319"/>
        <end position="1405"/>
    </location>
</feature>
<dbReference type="GO" id="GO:0043296">
    <property type="term" value="C:apical junction complex"/>
    <property type="evidence" value="ECO:0007669"/>
    <property type="project" value="TreeGrafter"/>
</dbReference>
<dbReference type="InterPro" id="IPR058586">
    <property type="entry name" value="Ajm-1"/>
</dbReference>
<reference evidence="4 5" key="1">
    <citation type="submission" date="2014-09" db="EMBL/GenBank/DDBJ databases">
        <authorList>
            <person name="Martin A.A."/>
        </authorList>
    </citation>
    <scope>NUCLEOTIDE SEQUENCE</scope>
    <source>
        <strain evidence="5">ED321</strain>
        <strain evidence="4">ED321 Heterogonic</strain>
    </source>
</reference>
<feature type="compositionally biased region" description="Basic and acidic residues" evidence="1">
    <location>
        <begin position="1740"/>
        <end position="1752"/>
    </location>
</feature>
<feature type="region of interest" description="Disordered" evidence="1">
    <location>
        <begin position="1901"/>
        <end position="1923"/>
    </location>
</feature>
<dbReference type="CTD" id="36382710"/>
<feature type="region of interest" description="Disordered" evidence="1">
    <location>
        <begin position="813"/>
        <end position="832"/>
    </location>
</feature>
<dbReference type="OrthoDB" id="6431454at2759"/>
<dbReference type="GO" id="GO:0045216">
    <property type="term" value="P:cell-cell junction organization"/>
    <property type="evidence" value="ECO:0007669"/>
    <property type="project" value="InterPro"/>
</dbReference>
<feature type="compositionally biased region" description="Low complexity" evidence="1">
    <location>
        <begin position="1682"/>
        <end position="1691"/>
    </location>
</feature>
<dbReference type="InterPro" id="IPR038825">
    <property type="entry name" value="Apical_junction"/>
</dbReference>
<evidence type="ECO:0000313" key="7">
    <source>
        <dbReference type="WormBase" id="SRAE_2000497000"/>
    </source>
</evidence>